<accession>A0ABX8CGH6</accession>
<dbReference type="PANTHER" id="PTHR43674:SF2">
    <property type="entry name" value="BETA-UREIDOPROPIONASE"/>
    <property type="match status" value="1"/>
</dbReference>
<dbReference type="RefSeq" id="WP_213555097.1">
    <property type="nucleotide sequence ID" value="NZ_JBHZDI010000034.1"/>
</dbReference>
<dbReference type="PROSITE" id="PS50263">
    <property type="entry name" value="CN_HYDROLASE"/>
    <property type="match status" value="1"/>
</dbReference>
<reference evidence="3 4" key="1">
    <citation type="submission" date="2021-04" db="EMBL/GenBank/DDBJ databases">
        <title>Nocardia tengchongensis.</title>
        <authorList>
            <person name="Zhuang k."/>
            <person name="Ran Y."/>
            <person name="Li W."/>
        </authorList>
    </citation>
    <scope>NUCLEOTIDE SEQUENCE [LARGE SCALE GENOMIC DNA]</scope>
    <source>
        <strain evidence="3 4">CFH S0057</strain>
    </source>
</reference>
<evidence type="ECO:0000256" key="1">
    <source>
        <dbReference type="ARBA" id="ARBA00022801"/>
    </source>
</evidence>
<keyword evidence="4" id="KW-1185">Reference proteome</keyword>
<gene>
    <name evidence="3" type="ORF">KHQ06_21600</name>
</gene>
<dbReference type="Proteomes" id="UP000683310">
    <property type="component" value="Chromosome"/>
</dbReference>
<evidence type="ECO:0000313" key="4">
    <source>
        <dbReference type="Proteomes" id="UP000683310"/>
    </source>
</evidence>
<evidence type="ECO:0000259" key="2">
    <source>
        <dbReference type="PROSITE" id="PS50263"/>
    </source>
</evidence>
<name>A0ABX8CGH6_9NOCA</name>
<sequence>MRVAAAQLTCAPTDVSTNVGQMARLAERAAADSAELIVFPELAVTGYELAATAADAGLWLRADDPRLDPLRATGIATVVNCAAPDLDGHRPLIATYVYNATGDLLTTYHKQHLFQQEQQFFTPADKDGRFELHGLRFSLATCFDNHIPDLLDRIADDGCDIHLASALYGTGSGRAERASTYPGIAHRANVYVALANHVGPAGPITGCGRAALWGTDGTVLAEADEQSSMFVVADIG</sequence>
<dbReference type="PANTHER" id="PTHR43674">
    <property type="entry name" value="NITRILASE C965.09-RELATED"/>
    <property type="match status" value="1"/>
</dbReference>
<dbReference type="Pfam" id="PF00795">
    <property type="entry name" value="CN_hydrolase"/>
    <property type="match status" value="1"/>
</dbReference>
<dbReference type="GO" id="GO:0016787">
    <property type="term" value="F:hydrolase activity"/>
    <property type="evidence" value="ECO:0007669"/>
    <property type="project" value="UniProtKB-KW"/>
</dbReference>
<keyword evidence="1 3" id="KW-0378">Hydrolase</keyword>
<dbReference type="InterPro" id="IPR036526">
    <property type="entry name" value="C-N_Hydrolase_sf"/>
</dbReference>
<dbReference type="InterPro" id="IPR050345">
    <property type="entry name" value="Aliph_Amidase/BUP"/>
</dbReference>
<evidence type="ECO:0000313" key="3">
    <source>
        <dbReference type="EMBL" id="QVI19061.1"/>
    </source>
</evidence>
<dbReference type="CDD" id="cd07197">
    <property type="entry name" value="nitrilase"/>
    <property type="match status" value="1"/>
</dbReference>
<proteinExistence type="predicted"/>
<feature type="domain" description="CN hydrolase" evidence="2">
    <location>
        <begin position="1"/>
        <end position="236"/>
    </location>
</feature>
<dbReference type="InterPro" id="IPR003010">
    <property type="entry name" value="C-N_Hydrolase"/>
</dbReference>
<dbReference type="EMBL" id="CP074371">
    <property type="protein sequence ID" value="QVI19061.1"/>
    <property type="molecule type" value="Genomic_DNA"/>
</dbReference>
<protein>
    <submittedName>
        <fullName evidence="3">Carbon-nitrogen hydrolase family protein</fullName>
    </submittedName>
</protein>
<organism evidence="3 4">
    <name type="scientific">Nocardia tengchongensis</name>
    <dbReference type="NCBI Taxonomy" id="2055889"/>
    <lineage>
        <taxon>Bacteria</taxon>
        <taxon>Bacillati</taxon>
        <taxon>Actinomycetota</taxon>
        <taxon>Actinomycetes</taxon>
        <taxon>Mycobacteriales</taxon>
        <taxon>Nocardiaceae</taxon>
        <taxon>Nocardia</taxon>
    </lineage>
</organism>
<dbReference type="SUPFAM" id="SSF56317">
    <property type="entry name" value="Carbon-nitrogen hydrolase"/>
    <property type="match status" value="1"/>
</dbReference>
<dbReference type="Gene3D" id="3.60.110.10">
    <property type="entry name" value="Carbon-nitrogen hydrolase"/>
    <property type="match status" value="1"/>
</dbReference>